<dbReference type="PANTHER" id="PTHR43124:SF10">
    <property type="entry name" value="PURINE EFFLUX PUMP PBUE"/>
    <property type="match status" value="1"/>
</dbReference>
<evidence type="ECO:0000256" key="6">
    <source>
        <dbReference type="SAM" id="MobiDB-lite"/>
    </source>
</evidence>
<reference evidence="10" key="1">
    <citation type="journal article" date="2019" name="Int. J. Syst. Evol. Microbiol.">
        <title>The Global Catalogue of Microorganisms (GCM) 10K type strain sequencing project: providing services to taxonomists for standard genome sequencing and annotation.</title>
        <authorList>
            <consortium name="The Broad Institute Genomics Platform"/>
            <consortium name="The Broad Institute Genome Sequencing Center for Infectious Disease"/>
            <person name="Wu L."/>
            <person name="Ma J."/>
        </authorList>
    </citation>
    <scope>NUCLEOTIDE SEQUENCE [LARGE SCALE GENOMIC DNA]</scope>
    <source>
        <strain evidence="10">JCM 15481</strain>
    </source>
</reference>
<dbReference type="Gene3D" id="1.20.1250.20">
    <property type="entry name" value="MFS general substrate transporter like domains"/>
    <property type="match status" value="1"/>
</dbReference>
<name>A0ABP5L1F6_9ACTN</name>
<evidence type="ECO:0000313" key="9">
    <source>
        <dbReference type="EMBL" id="GAA2140479.1"/>
    </source>
</evidence>
<keyword evidence="3 7" id="KW-0812">Transmembrane</keyword>
<dbReference type="PANTHER" id="PTHR43124">
    <property type="entry name" value="PURINE EFFLUX PUMP PBUE"/>
    <property type="match status" value="1"/>
</dbReference>
<feature type="region of interest" description="Disordered" evidence="6">
    <location>
        <begin position="400"/>
        <end position="420"/>
    </location>
</feature>
<dbReference type="CDD" id="cd17324">
    <property type="entry name" value="MFS_NepI_like"/>
    <property type="match status" value="1"/>
</dbReference>
<feature type="transmembrane region" description="Helical" evidence="7">
    <location>
        <begin position="171"/>
        <end position="191"/>
    </location>
</feature>
<evidence type="ECO:0000256" key="2">
    <source>
        <dbReference type="ARBA" id="ARBA00022475"/>
    </source>
</evidence>
<feature type="transmembrane region" description="Helical" evidence="7">
    <location>
        <begin position="107"/>
        <end position="128"/>
    </location>
</feature>
<keyword evidence="10" id="KW-1185">Reference proteome</keyword>
<proteinExistence type="predicted"/>
<feature type="transmembrane region" description="Helical" evidence="7">
    <location>
        <begin position="140"/>
        <end position="159"/>
    </location>
</feature>
<dbReference type="SUPFAM" id="SSF103473">
    <property type="entry name" value="MFS general substrate transporter"/>
    <property type="match status" value="1"/>
</dbReference>
<feature type="transmembrane region" description="Helical" evidence="7">
    <location>
        <begin position="51"/>
        <end position="75"/>
    </location>
</feature>
<comment type="subcellular location">
    <subcellularLocation>
        <location evidence="1">Cell membrane</location>
        <topology evidence="1">Multi-pass membrane protein</topology>
    </subcellularLocation>
</comment>
<evidence type="ECO:0000256" key="7">
    <source>
        <dbReference type="SAM" id="Phobius"/>
    </source>
</evidence>
<evidence type="ECO:0000259" key="8">
    <source>
        <dbReference type="PROSITE" id="PS50850"/>
    </source>
</evidence>
<feature type="transmembrane region" description="Helical" evidence="7">
    <location>
        <begin position="82"/>
        <end position="101"/>
    </location>
</feature>
<evidence type="ECO:0000256" key="5">
    <source>
        <dbReference type="ARBA" id="ARBA00023136"/>
    </source>
</evidence>
<feature type="transmembrane region" description="Helical" evidence="7">
    <location>
        <begin position="282"/>
        <end position="300"/>
    </location>
</feature>
<evidence type="ECO:0000313" key="10">
    <source>
        <dbReference type="Proteomes" id="UP001500443"/>
    </source>
</evidence>
<evidence type="ECO:0000256" key="1">
    <source>
        <dbReference type="ARBA" id="ARBA00004651"/>
    </source>
</evidence>
<feature type="transmembrane region" description="Helical" evidence="7">
    <location>
        <begin position="343"/>
        <end position="366"/>
    </location>
</feature>
<dbReference type="InterPro" id="IPR011701">
    <property type="entry name" value="MFS"/>
</dbReference>
<dbReference type="InterPro" id="IPR050189">
    <property type="entry name" value="MFS_Efflux_Transporters"/>
</dbReference>
<feature type="transmembrane region" description="Helical" evidence="7">
    <location>
        <begin position="372"/>
        <end position="392"/>
    </location>
</feature>
<feature type="domain" description="Major facilitator superfamily (MFS) profile" evidence="8">
    <location>
        <begin position="16"/>
        <end position="396"/>
    </location>
</feature>
<gene>
    <name evidence="9" type="ORF">GCM10009802_50680</name>
</gene>
<feature type="transmembrane region" description="Helical" evidence="7">
    <location>
        <begin position="246"/>
        <end position="270"/>
    </location>
</feature>
<dbReference type="Pfam" id="PF07690">
    <property type="entry name" value="MFS_1"/>
    <property type="match status" value="1"/>
</dbReference>
<dbReference type="Proteomes" id="UP001500443">
    <property type="component" value="Unassembled WGS sequence"/>
</dbReference>
<protein>
    <submittedName>
        <fullName evidence="9">MFS transporter</fullName>
    </submittedName>
</protein>
<keyword evidence="4 7" id="KW-1133">Transmembrane helix</keyword>
<comment type="caution">
    <text evidence="9">The sequence shown here is derived from an EMBL/GenBank/DDBJ whole genome shotgun (WGS) entry which is preliminary data.</text>
</comment>
<dbReference type="RefSeq" id="WP_344292518.1">
    <property type="nucleotide sequence ID" value="NZ_BAAAPF010000220.1"/>
</dbReference>
<feature type="transmembrane region" description="Helical" evidence="7">
    <location>
        <begin position="212"/>
        <end position="234"/>
    </location>
</feature>
<evidence type="ECO:0000256" key="4">
    <source>
        <dbReference type="ARBA" id="ARBA00022989"/>
    </source>
</evidence>
<dbReference type="InterPro" id="IPR036259">
    <property type="entry name" value="MFS_trans_sf"/>
</dbReference>
<keyword evidence="5 7" id="KW-0472">Membrane</keyword>
<dbReference type="EMBL" id="BAAAPF010000220">
    <property type="protein sequence ID" value="GAA2140479.1"/>
    <property type="molecule type" value="Genomic_DNA"/>
</dbReference>
<dbReference type="PROSITE" id="PS50850">
    <property type="entry name" value="MFS"/>
    <property type="match status" value="1"/>
</dbReference>
<feature type="transmembrane region" description="Helical" evidence="7">
    <location>
        <begin position="306"/>
        <end position="323"/>
    </location>
</feature>
<evidence type="ECO:0000256" key="3">
    <source>
        <dbReference type="ARBA" id="ARBA00022692"/>
    </source>
</evidence>
<organism evidence="9 10">
    <name type="scientific">Streptomyces synnematoformans</name>
    <dbReference type="NCBI Taxonomy" id="415721"/>
    <lineage>
        <taxon>Bacteria</taxon>
        <taxon>Bacillati</taxon>
        <taxon>Actinomycetota</taxon>
        <taxon>Actinomycetes</taxon>
        <taxon>Kitasatosporales</taxon>
        <taxon>Streptomycetaceae</taxon>
        <taxon>Streptomyces</taxon>
    </lineage>
</organism>
<feature type="compositionally biased region" description="Pro residues" evidence="6">
    <location>
        <begin position="402"/>
        <end position="420"/>
    </location>
</feature>
<keyword evidence="2" id="KW-1003">Cell membrane</keyword>
<dbReference type="InterPro" id="IPR020846">
    <property type="entry name" value="MFS_dom"/>
</dbReference>
<sequence length="420" mass="40969">MASKVSSSPPERGAGWLLCLMLATFVIGTDDFVIAGVLPDIAADLDVSEAAAGQLVTVFSVTFAVAAPVLAVATARLPRKTLVVGGLAAFAVANVATALAPNYPALLAARVVTALIAATVSPAAFAMAARLAAPERMGRAIGTVAAGLTLSLFTAVPAGTLLGDAFGWRSTFAAVAAATALVAAAGSAALPRLAGAPQLGVRGQLRILGRPAVLLCATGTVVCAGSGLMVYTYVAPLTRDLTGRGGGVLALFIAVVGVAGAAGTGAGALLTDRWGPDRTLRASIAGVVAATALLAATGATGRTAPVWLVALNLALWGCAAWSFTPPTNTRILHLAGEAGTEAVALNTSGLYVGVALAGAGGGAALAVSDGTAVAVTATAVGLVAYAVTALAIRRYPAGPAAPATPPPAPVAVPPRPGKTP</sequence>
<accession>A0ABP5L1F6</accession>